<dbReference type="EMBL" id="MT142262">
    <property type="protein sequence ID" value="QJA77078.1"/>
    <property type="molecule type" value="Genomic_DNA"/>
</dbReference>
<organism evidence="3">
    <name type="scientific">viral metagenome</name>
    <dbReference type="NCBI Taxonomy" id="1070528"/>
    <lineage>
        <taxon>unclassified sequences</taxon>
        <taxon>metagenomes</taxon>
        <taxon>organismal metagenomes</taxon>
    </lineage>
</organism>
<proteinExistence type="predicted"/>
<reference evidence="3" key="1">
    <citation type="submission" date="2020-03" db="EMBL/GenBank/DDBJ databases">
        <title>The deep terrestrial virosphere.</title>
        <authorList>
            <person name="Holmfeldt K."/>
            <person name="Nilsson E."/>
            <person name="Simone D."/>
            <person name="Lopez-Fernandez M."/>
            <person name="Wu X."/>
            <person name="de Brujin I."/>
            <person name="Lundin D."/>
            <person name="Andersson A."/>
            <person name="Bertilsson S."/>
            <person name="Dopson M."/>
        </authorList>
    </citation>
    <scope>NUCLEOTIDE SEQUENCE</scope>
    <source>
        <strain evidence="1">MM415A01366</strain>
        <strain evidence="2">MM415B02632</strain>
        <strain evidence="3">TM448B04819</strain>
    </source>
</reference>
<sequence length="91" mass="10447">MIIYKDGKELTIEDDHLFLGGCAGIALTKRGPTDPHIMFLILTEDDENWFISNNGFSSFWIDDLEIQIKKAKEWMENNAIKDPSGFGYTFK</sequence>
<evidence type="ECO:0000313" key="2">
    <source>
        <dbReference type="EMBL" id="QJA89000.1"/>
    </source>
</evidence>
<name>A0A6M3Y0D2_9ZZZZ</name>
<gene>
    <name evidence="1" type="ORF">MM415A01366_0018</name>
    <name evidence="2" type="ORF">MM415B02632_0013</name>
    <name evidence="3" type="ORF">TM448B04819_0007</name>
</gene>
<accession>A0A6M3Y0D2</accession>
<dbReference type="AlphaFoldDB" id="A0A6M3Y0D2"/>
<protein>
    <submittedName>
        <fullName evidence="3">Uncharacterized protein</fullName>
    </submittedName>
</protein>
<dbReference type="EMBL" id="MT145105">
    <property type="protein sequence ID" value="QJI03630.1"/>
    <property type="molecule type" value="Genomic_DNA"/>
</dbReference>
<evidence type="ECO:0000313" key="1">
    <source>
        <dbReference type="EMBL" id="QJA77078.1"/>
    </source>
</evidence>
<dbReference type="EMBL" id="MT142816">
    <property type="protein sequence ID" value="QJA89000.1"/>
    <property type="molecule type" value="Genomic_DNA"/>
</dbReference>
<evidence type="ECO:0000313" key="3">
    <source>
        <dbReference type="EMBL" id="QJI03630.1"/>
    </source>
</evidence>